<evidence type="ECO:0008006" key="3">
    <source>
        <dbReference type="Google" id="ProtNLM"/>
    </source>
</evidence>
<organism evidence="1 2">
    <name type="scientific">Pseudaquabacterium terrae</name>
    <dbReference type="NCBI Taxonomy" id="2732868"/>
    <lineage>
        <taxon>Bacteria</taxon>
        <taxon>Pseudomonadati</taxon>
        <taxon>Pseudomonadota</taxon>
        <taxon>Betaproteobacteria</taxon>
        <taxon>Burkholderiales</taxon>
        <taxon>Sphaerotilaceae</taxon>
        <taxon>Pseudaquabacterium</taxon>
    </lineage>
</organism>
<name>A0ABX2EIN0_9BURK</name>
<dbReference type="RefSeq" id="WP_173124164.1">
    <property type="nucleotide sequence ID" value="NZ_JABRWJ010000004.1"/>
</dbReference>
<gene>
    <name evidence="1" type="ORF">HLB44_15915</name>
</gene>
<evidence type="ECO:0000313" key="2">
    <source>
        <dbReference type="Proteomes" id="UP000737171"/>
    </source>
</evidence>
<reference evidence="1 2" key="1">
    <citation type="submission" date="2020-05" db="EMBL/GenBank/DDBJ databases">
        <title>Aquincola sp. isolate from soil.</title>
        <authorList>
            <person name="Han J."/>
            <person name="Kim D.-U."/>
        </authorList>
    </citation>
    <scope>NUCLEOTIDE SEQUENCE [LARGE SCALE GENOMIC DNA]</scope>
    <source>
        <strain evidence="1 2">S2</strain>
    </source>
</reference>
<protein>
    <recommendedName>
        <fullName evidence="3">DUF1488 family protein</fullName>
    </recommendedName>
</protein>
<keyword evidence="2" id="KW-1185">Reference proteome</keyword>
<dbReference type="EMBL" id="JABRWJ010000004">
    <property type="protein sequence ID" value="NRF68481.1"/>
    <property type="molecule type" value="Genomic_DNA"/>
</dbReference>
<accession>A0ABX2EIN0</accession>
<proteinExistence type="predicted"/>
<sequence>MQTFMARFVRPNGERGVIYVVAASAAVAMLDVMRKQGRSKAIEGLAKMIKNGGKNDLTS</sequence>
<evidence type="ECO:0000313" key="1">
    <source>
        <dbReference type="EMBL" id="NRF68481.1"/>
    </source>
</evidence>
<dbReference type="Proteomes" id="UP000737171">
    <property type="component" value="Unassembled WGS sequence"/>
</dbReference>
<comment type="caution">
    <text evidence="1">The sequence shown here is derived from an EMBL/GenBank/DDBJ whole genome shotgun (WGS) entry which is preliminary data.</text>
</comment>